<organism evidence="2 3">
    <name type="scientific">Cutaneotrichosporon oleaginosum</name>
    <dbReference type="NCBI Taxonomy" id="879819"/>
    <lineage>
        <taxon>Eukaryota</taxon>
        <taxon>Fungi</taxon>
        <taxon>Dikarya</taxon>
        <taxon>Basidiomycota</taxon>
        <taxon>Agaricomycotina</taxon>
        <taxon>Tremellomycetes</taxon>
        <taxon>Trichosporonales</taxon>
        <taxon>Trichosporonaceae</taxon>
        <taxon>Cutaneotrichosporon</taxon>
    </lineage>
</organism>
<feature type="region of interest" description="Disordered" evidence="1">
    <location>
        <begin position="1"/>
        <end position="214"/>
    </location>
</feature>
<keyword evidence="3" id="KW-1185">Reference proteome</keyword>
<dbReference type="EMBL" id="KQ087281">
    <property type="protein sequence ID" value="KLT38820.1"/>
    <property type="molecule type" value="Genomic_DNA"/>
</dbReference>
<feature type="compositionally biased region" description="Polar residues" evidence="1">
    <location>
        <begin position="134"/>
        <end position="143"/>
    </location>
</feature>
<feature type="compositionally biased region" description="Basic and acidic residues" evidence="1">
    <location>
        <begin position="145"/>
        <end position="160"/>
    </location>
</feature>
<accession>A0A0J0XCM5</accession>
<dbReference type="GeneID" id="28987632"/>
<dbReference type="OrthoDB" id="10659287at2759"/>
<feature type="compositionally biased region" description="Acidic residues" evidence="1">
    <location>
        <begin position="194"/>
        <end position="203"/>
    </location>
</feature>
<evidence type="ECO:0000256" key="1">
    <source>
        <dbReference type="SAM" id="MobiDB-lite"/>
    </source>
</evidence>
<feature type="compositionally biased region" description="Basic and acidic residues" evidence="1">
    <location>
        <begin position="80"/>
        <end position="93"/>
    </location>
</feature>
<feature type="compositionally biased region" description="Basic and acidic residues" evidence="1">
    <location>
        <begin position="1"/>
        <end position="12"/>
    </location>
</feature>
<evidence type="ECO:0000313" key="3">
    <source>
        <dbReference type="Proteomes" id="UP000053611"/>
    </source>
</evidence>
<dbReference type="RefSeq" id="XP_018275311.1">
    <property type="nucleotide sequence ID" value="XM_018427029.1"/>
</dbReference>
<reference evidence="2 3" key="1">
    <citation type="submission" date="2015-03" db="EMBL/GenBank/DDBJ databases">
        <title>Genomics and transcriptomics of the oil-accumulating basidiomycete yeast T. oleaginosus allow insights into substrate utilization and the diverse evolutionary trajectories of mating systems in fungi.</title>
        <authorList>
            <consortium name="DOE Joint Genome Institute"/>
            <person name="Kourist R."/>
            <person name="Kracht O."/>
            <person name="Bracharz F."/>
            <person name="Lipzen A."/>
            <person name="Nolan M."/>
            <person name="Ohm R."/>
            <person name="Grigoriev I."/>
            <person name="Sun S."/>
            <person name="Heitman J."/>
            <person name="Bruck T."/>
            <person name="Nowrousian M."/>
        </authorList>
    </citation>
    <scope>NUCLEOTIDE SEQUENCE [LARGE SCALE GENOMIC DNA]</scope>
    <source>
        <strain evidence="2 3">IBC0246</strain>
    </source>
</reference>
<dbReference type="Proteomes" id="UP000053611">
    <property type="component" value="Unassembled WGS sequence"/>
</dbReference>
<gene>
    <name evidence="2" type="ORF">CC85DRAFT_331266</name>
</gene>
<name>A0A0J0XCM5_9TREE</name>
<evidence type="ECO:0000313" key="2">
    <source>
        <dbReference type="EMBL" id="KLT38820.1"/>
    </source>
</evidence>
<dbReference type="AlphaFoldDB" id="A0A0J0XCM5"/>
<protein>
    <submittedName>
        <fullName evidence="2">Uncharacterized protein</fullName>
    </submittedName>
</protein>
<sequence length="276" mass="29539">MPDSNSLRDLRRAKNSAPSQGWQGPRTKWSGARENSTSYVDPPPPASPSGSTSANPYASSGPYASALHQQNVASGATDAGHSRTRDASSRFAERYAGQRSYSADPVAAVADQPKRGNSWSSWLGGKEKTEPAHSRTSSSNSPTPDKPRGSHDDDRLPERPRRGRYIPPSERKPGDPMFEPVAPPPRRGPRTSDPEDDEPDPDDNSWGAWAARQTKAANAMMQTASEKLNEGWDSVNDAGKRDKALTSVGNGAAKAAGTAVKYTAKGIWNVGKSAMK</sequence>
<proteinExistence type="predicted"/>